<dbReference type="EMBL" id="JARXRO010000020">
    <property type="protein sequence ID" value="MDH5835567.1"/>
    <property type="molecule type" value="Genomic_DNA"/>
</dbReference>
<feature type="transmembrane region" description="Helical" evidence="7">
    <location>
        <begin position="34"/>
        <end position="54"/>
    </location>
</feature>
<evidence type="ECO:0000256" key="7">
    <source>
        <dbReference type="SAM" id="Phobius"/>
    </source>
</evidence>
<feature type="domain" description="Tyrosine-protein kinase G-rich" evidence="9">
    <location>
        <begin position="376"/>
        <end position="447"/>
    </location>
</feature>
<dbReference type="InterPro" id="IPR003856">
    <property type="entry name" value="LPS_length_determ_N"/>
</dbReference>
<dbReference type="PANTHER" id="PTHR32309">
    <property type="entry name" value="TYROSINE-PROTEIN KINASE"/>
    <property type="match status" value="1"/>
</dbReference>
<keyword evidence="5 7" id="KW-0472">Membrane</keyword>
<dbReference type="Proteomes" id="UP001156873">
    <property type="component" value="Unassembled WGS sequence"/>
</dbReference>
<comment type="subcellular location">
    <subcellularLocation>
        <location evidence="1">Cell membrane</location>
        <topology evidence="1">Multi-pass membrane protein</topology>
    </subcellularLocation>
</comment>
<dbReference type="Pfam" id="PF02706">
    <property type="entry name" value="Wzz"/>
    <property type="match status" value="1"/>
</dbReference>
<feature type="coiled-coil region" evidence="6">
    <location>
        <begin position="313"/>
        <end position="355"/>
    </location>
</feature>
<sequence>MNVDHARPGAFEVHRDGGELSLRDYWVALVVQRWLVAGITLAVLALVLLGSLLMPTRYRATSTLQIEREPMNVVNVEALLPVESPQDRDFYETQYELLRSRSLARAVIAEARLVDDEAFMPRAPAPADGGKPASEARERALVGTLLDGLEIEPVRNSRLVRIHYDATDPALAARIANAYARMFITEGQRRRSEASSVASKYLSERLQQLQARVEDSEGRLVAYSDEERIVPLGIDAPSLPAQNLAELNRQLAAAQGDRIRAEAAWRQVGNEDGMDLPQVVGNPLVQQLHAEQVRLRAEYTQKLATFEPGYPEMQRLRAQIDELRLQIDGQVRRIRESLRAQYEAAVRQEDLTEQRIDALMDDELDLQSRSIRYNLLKREVDTNRQLYDAMLQRYKEIGVAANVASNNVSIVDRAEAPGRPSSPNLPLNLVLAGMFGLAIAICFALLRFLLRAPQDQAGRR</sequence>
<evidence type="ECO:0000256" key="2">
    <source>
        <dbReference type="ARBA" id="ARBA00022475"/>
    </source>
</evidence>
<name>A0ABT6JY03_9GAMM</name>
<proteinExistence type="predicted"/>
<evidence type="ECO:0000256" key="1">
    <source>
        <dbReference type="ARBA" id="ARBA00004651"/>
    </source>
</evidence>
<keyword evidence="11" id="KW-1185">Reference proteome</keyword>
<dbReference type="Pfam" id="PF13807">
    <property type="entry name" value="GNVR"/>
    <property type="match status" value="1"/>
</dbReference>
<protein>
    <submittedName>
        <fullName evidence="10">GumC family protein</fullName>
    </submittedName>
</protein>
<evidence type="ECO:0000256" key="5">
    <source>
        <dbReference type="ARBA" id="ARBA00023136"/>
    </source>
</evidence>
<evidence type="ECO:0000256" key="6">
    <source>
        <dbReference type="SAM" id="Coils"/>
    </source>
</evidence>
<accession>A0ABT6JY03</accession>
<comment type="caution">
    <text evidence="10">The sequence shown here is derived from an EMBL/GenBank/DDBJ whole genome shotgun (WGS) entry which is preliminary data.</text>
</comment>
<feature type="coiled-coil region" evidence="6">
    <location>
        <begin position="199"/>
        <end position="264"/>
    </location>
</feature>
<dbReference type="InterPro" id="IPR050445">
    <property type="entry name" value="Bact_polysacc_biosynth/exp"/>
</dbReference>
<evidence type="ECO:0000313" key="10">
    <source>
        <dbReference type="EMBL" id="MDH5835567.1"/>
    </source>
</evidence>
<evidence type="ECO:0000256" key="4">
    <source>
        <dbReference type="ARBA" id="ARBA00022989"/>
    </source>
</evidence>
<evidence type="ECO:0000259" key="9">
    <source>
        <dbReference type="Pfam" id="PF13807"/>
    </source>
</evidence>
<reference evidence="10 11" key="1">
    <citation type="submission" date="2023-04" db="EMBL/GenBank/DDBJ databases">
        <title>Luteimonas sp. M1R5S59.</title>
        <authorList>
            <person name="Sun J.-Q."/>
        </authorList>
    </citation>
    <scope>NUCLEOTIDE SEQUENCE [LARGE SCALE GENOMIC DNA]</scope>
    <source>
        <strain evidence="10 11">M1R5S59</strain>
    </source>
</reference>
<evidence type="ECO:0000259" key="8">
    <source>
        <dbReference type="Pfam" id="PF02706"/>
    </source>
</evidence>
<dbReference type="PANTHER" id="PTHR32309:SF13">
    <property type="entry name" value="FERRIC ENTEROBACTIN TRANSPORT PROTEIN FEPE"/>
    <property type="match status" value="1"/>
</dbReference>
<evidence type="ECO:0000313" key="11">
    <source>
        <dbReference type="Proteomes" id="UP001156873"/>
    </source>
</evidence>
<keyword evidence="2" id="KW-1003">Cell membrane</keyword>
<organism evidence="10 11">
    <name type="scientific">Luteimonas kalidii</name>
    <dbReference type="NCBI Taxonomy" id="3042025"/>
    <lineage>
        <taxon>Bacteria</taxon>
        <taxon>Pseudomonadati</taxon>
        <taxon>Pseudomonadota</taxon>
        <taxon>Gammaproteobacteria</taxon>
        <taxon>Lysobacterales</taxon>
        <taxon>Lysobacteraceae</taxon>
        <taxon>Luteimonas</taxon>
    </lineage>
</organism>
<dbReference type="InterPro" id="IPR032807">
    <property type="entry name" value="GNVR"/>
</dbReference>
<keyword evidence="4 7" id="KW-1133">Transmembrane helix</keyword>
<feature type="transmembrane region" description="Helical" evidence="7">
    <location>
        <begin position="429"/>
        <end position="450"/>
    </location>
</feature>
<dbReference type="RefSeq" id="WP_280580367.1">
    <property type="nucleotide sequence ID" value="NZ_JARXRO010000020.1"/>
</dbReference>
<keyword evidence="3 7" id="KW-0812">Transmembrane</keyword>
<feature type="domain" description="Polysaccharide chain length determinant N-terminal" evidence="8">
    <location>
        <begin position="19"/>
        <end position="110"/>
    </location>
</feature>
<evidence type="ECO:0000256" key="3">
    <source>
        <dbReference type="ARBA" id="ARBA00022692"/>
    </source>
</evidence>
<gene>
    <name evidence="10" type="ORF">QFW81_16785</name>
</gene>
<keyword evidence="6" id="KW-0175">Coiled coil</keyword>